<dbReference type="PANTHER" id="PTHR43343:SF3">
    <property type="entry name" value="PROTEASE DO-LIKE 8, CHLOROPLASTIC"/>
    <property type="match status" value="1"/>
</dbReference>
<dbReference type="GO" id="GO:0006508">
    <property type="term" value="P:proteolysis"/>
    <property type="evidence" value="ECO:0007669"/>
    <property type="project" value="UniProtKB-KW"/>
</dbReference>
<feature type="compositionally biased region" description="Polar residues" evidence="4">
    <location>
        <begin position="25"/>
        <end position="35"/>
    </location>
</feature>
<feature type="domain" description="PDZ" evidence="6">
    <location>
        <begin position="450"/>
        <end position="533"/>
    </location>
</feature>
<evidence type="ECO:0000313" key="7">
    <source>
        <dbReference type="EMBL" id="QHB99629.1"/>
    </source>
</evidence>
<evidence type="ECO:0000256" key="1">
    <source>
        <dbReference type="ARBA" id="ARBA00010541"/>
    </source>
</evidence>
<feature type="compositionally biased region" description="Pro residues" evidence="4">
    <location>
        <begin position="9"/>
        <end position="22"/>
    </location>
</feature>
<dbReference type="InterPro" id="IPR036034">
    <property type="entry name" value="PDZ_sf"/>
</dbReference>
<accession>A0A7L4YKH7</accession>
<dbReference type="InParanoid" id="A0A7L4YKH7"/>
<dbReference type="GO" id="GO:0004252">
    <property type="term" value="F:serine-type endopeptidase activity"/>
    <property type="evidence" value="ECO:0007669"/>
    <property type="project" value="InterPro"/>
</dbReference>
<gene>
    <name evidence="7" type="ORF">EK0264_04570</name>
</gene>
<dbReference type="Proteomes" id="UP000463857">
    <property type="component" value="Chromosome"/>
</dbReference>
<dbReference type="RefSeq" id="WP_159543380.1">
    <property type="nucleotide sequence ID" value="NZ_CP047156.1"/>
</dbReference>
<keyword evidence="5" id="KW-0472">Membrane</keyword>
<keyword evidence="2" id="KW-0645">Protease</keyword>
<dbReference type="Pfam" id="PF13365">
    <property type="entry name" value="Trypsin_2"/>
    <property type="match status" value="1"/>
</dbReference>
<evidence type="ECO:0000256" key="3">
    <source>
        <dbReference type="ARBA" id="ARBA00022801"/>
    </source>
</evidence>
<comment type="similarity">
    <text evidence="1">Belongs to the peptidase S1C family.</text>
</comment>
<evidence type="ECO:0000259" key="6">
    <source>
        <dbReference type="PROSITE" id="PS50106"/>
    </source>
</evidence>
<dbReference type="InterPro" id="IPR001478">
    <property type="entry name" value="PDZ"/>
</dbReference>
<feature type="compositionally biased region" description="Pro residues" evidence="4">
    <location>
        <begin position="94"/>
        <end position="108"/>
    </location>
</feature>
<keyword evidence="8" id="KW-1185">Reference proteome</keyword>
<dbReference type="EMBL" id="CP047156">
    <property type="protein sequence ID" value="QHB99629.1"/>
    <property type="molecule type" value="Genomic_DNA"/>
</dbReference>
<keyword evidence="5" id="KW-1133">Transmembrane helix</keyword>
<reference evidence="7 8" key="1">
    <citation type="journal article" date="2018" name="Int. J. Syst. Evol. Microbiol.">
        <title>Epidermidibacterium keratini gen. nov., sp. nov., a member of the family Sporichthyaceae, isolated from keratin epidermis.</title>
        <authorList>
            <person name="Lee D.G."/>
            <person name="Trujillo M.E."/>
            <person name="Kang S."/>
            <person name="Nam J.J."/>
            <person name="Kim Y.J."/>
        </authorList>
    </citation>
    <scope>NUCLEOTIDE SEQUENCE [LARGE SCALE GENOMIC DNA]</scope>
    <source>
        <strain evidence="7 8">EPI-7</strain>
    </source>
</reference>
<protein>
    <submittedName>
        <fullName evidence="7">PDZ domain-containing protein</fullName>
    </submittedName>
</protein>
<dbReference type="SUPFAM" id="SSF50494">
    <property type="entry name" value="Trypsin-like serine proteases"/>
    <property type="match status" value="1"/>
</dbReference>
<dbReference type="OrthoDB" id="9758917at2"/>
<name>A0A7L4YKH7_9ACTN</name>
<dbReference type="Gene3D" id="2.30.42.10">
    <property type="match status" value="1"/>
</dbReference>
<proteinExistence type="inferred from homology"/>
<organism evidence="7 8">
    <name type="scientific">Epidermidibacterium keratini</name>
    <dbReference type="NCBI Taxonomy" id="1891644"/>
    <lineage>
        <taxon>Bacteria</taxon>
        <taxon>Bacillati</taxon>
        <taxon>Actinomycetota</taxon>
        <taxon>Actinomycetes</taxon>
        <taxon>Sporichthyales</taxon>
        <taxon>Sporichthyaceae</taxon>
        <taxon>Epidermidibacterium</taxon>
    </lineage>
</organism>
<feature type="transmembrane region" description="Helical" evidence="5">
    <location>
        <begin position="193"/>
        <end position="218"/>
    </location>
</feature>
<feature type="compositionally biased region" description="Pro residues" evidence="4">
    <location>
        <begin position="59"/>
        <end position="71"/>
    </location>
</feature>
<dbReference type="SMART" id="SM00228">
    <property type="entry name" value="PDZ"/>
    <property type="match status" value="1"/>
</dbReference>
<dbReference type="InterPro" id="IPR001940">
    <property type="entry name" value="Peptidase_S1C"/>
</dbReference>
<feature type="region of interest" description="Disordered" evidence="4">
    <location>
        <begin position="1"/>
        <end position="179"/>
    </location>
</feature>
<dbReference type="InterPro" id="IPR051201">
    <property type="entry name" value="Chloro_Bact_Ser_Proteases"/>
</dbReference>
<sequence>MPNDDSRSPQPPTSGAPTPPSQSPNGQQDVSSHATGDTAGSAAFSRPDGVQGSFTARPSRPPAPPAAPRPSPEQARVFGRPAGNADSFNQQHRPPQPPHRPAAPPPVPYAKAFSRPQGADDLQRRPGAAPYQIQLRESPWWKPDAPRDPWRDPSASAVLVAPSDGDEDEDSGDDGVVDTGEQKRRLRLGDLPLRIGALLLAGALFVALAAGATGFFLAKRASESPLTKPSPEYNTVDNTKEPSTIGEIADKVQPSVVKIEVVVGSSGGSGSGVVIEEDGYILTNNHVISAAADQPEAAITVYYVDGSASPAQIVGRDTASDLAVLKVDKPGLVPIDIGKSGNVKVGDEVVAFGSPLGLAGTVTSGIVSALNRPMHLGGEGSDTDAYILAVQTDASINPGNSGGALVDAQGALIGINSAIASFASAGGQAGSIGLGFAIPVDYAMSIATSLISGEQPQHGSLGLSAESVTDGTNDGVRIVRVDPGGAAEQAGLAAKDIIVEADGIKIGAVEDLLAVANLRKPGDAITVKVISGNSEKDVQVTLG</sequence>
<dbReference type="KEGG" id="eke:EK0264_04570"/>
<dbReference type="Pfam" id="PF13180">
    <property type="entry name" value="PDZ_2"/>
    <property type="match status" value="1"/>
</dbReference>
<keyword evidence="5" id="KW-0812">Transmembrane</keyword>
<evidence type="ECO:0000256" key="4">
    <source>
        <dbReference type="SAM" id="MobiDB-lite"/>
    </source>
</evidence>
<evidence type="ECO:0000256" key="5">
    <source>
        <dbReference type="SAM" id="Phobius"/>
    </source>
</evidence>
<dbReference type="PANTHER" id="PTHR43343">
    <property type="entry name" value="PEPTIDASE S12"/>
    <property type="match status" value="1"/>
</dbReference>
<dbReference type="Gene3D" id="2.40.10.10">
    <property type="entry name" value="Trypsin-like serine proteases"/>
    <property type="match status" value="2"/>
</dbReference>
<dbReference type="SUPFAM" id="SSF50156">
    <property type="entry name" value="PDZ domain-like"/>
    <property type="match status" value="1"/>
</dbReference>
<dbReference type="InterPro" id="IPR009003">
    <property type="entry name" value="Peptidase_S1_PA"/>
</dbReference>
<dbReference type="PROSITE" id="PS50106">
    <property type="entry name" value="PDZ"/>
    <property type="match status" value="1"/>
</dbReference>
<evidence type="ECO:0000313" key="8">
    <source>
        <dbReference type="Proteomes" id="UP000463857"/>
    </source>
</evidence>
<dbReference type="AlphaFoldDB" id="A0A7L4YKH7"/>
<keyword evidence="3" id="KW-0378">Hydrolase</keyword>
<dbReference type="FunCoup" id="A0A7L4YKH7">
    <property type="interactions" value="317"/>
</dbReference>
<dbReference type="InterPro" id="IPR043504">
    <property type="entry name" value="Peptidase_S1_PA_chymotrypsin"/>
</dbReference>
<feature type="compositionally biased region" description="Acidic residues" evidence="4">
    <location>
        <begin position="164"/>
        <end position="176"/>
    </location>
</feature>
<dbReference type="PRINTS" id="PR00834">
    <property type="entry name" value="PROTEASES2C"/>
</dbReference>
<evidence type="ECO:0000256" key="2">
    <source>
        <dbReference type="ARBA" id="ARBA00022670"/>
    </source>
</evidence>